<keyword evidence="1 2" id="KW-0238">DNA-binding</keyword>
<dbReference type="GO" id="GO:0000976">
    <property type="term" value="F:transcription cis-regulatory region binding"/>
    <property type="evidence" value="ECO:0007669"/>
    <property type="project" value="TreeGrafter"/>
</dbReference>
<reference evidence="4" key="2">
    <citation type="submission" date="2021-04" db="EMBL/GenBank/DDBJ databases">
        <authorList>
            <person name="Gilroy R."/>
        </authorList>
    </citation>
    <scope>NUCLEOTIDE SEQUENCE</scope>
    <source>
        <strain evidence="4">CHK32-1732</strain>
    </source>
</reference>
<feature type="DNA-binding region" description="H-T-H motif" evidence="2">
    <location>
        <begin position="24"/>
        <end position="43"/>
    </location>
</feature>
<evidence type="ECO:0000256" key="1">
    <source>
        <dbReference type="ARBA" id="ARBA00023125"/>
    </source>
</evidence>
<dbReference type="InterPro" id="IPR001647">
    <property type="entry name" value="HTH_TetR"/>
</dbReference>
<proteinExistence type="predicted"/>
<dbReference type="Gene3D" id="1.10.357.10">
    <property type="entry name" value="Tetracycline Repressor, domain 2"/>
    <property type="match status" value="1"/>
</dbReference>
<comment type="caution">
    <text evidence="4">The sequence shown here is derived from an EMBL/GenBank/DDBJ whole genome shotgun (WGS) entry which is preliminary data.</text>
</comment>
<dbReference type="PANTHER" id="PTHR30055">
    <property type="entry name" value="HTH-TYPE TRANSCRIPTIONAL REGULATOR RUTR"/>
    <property type="match status" value="1"/>
</dbReference>
<dbReference type="PANTHER" id="PTHR30055:SF219">
    <property type="entry name" value="TRANSCRIPTIONAL REGULATORY PROTEIN"/>
    <property type="match status" value="1"/>
</dbReference>
<dbReference type="PRINTS" id="PR00455">
    <property type="entry name" value="HTHTETR"/>
</dbReference>
<dbReference type="EMBL" id="DXGC01000039">
    <property type="protein sequence ID" value="HIW90797.1"/>
    <property type="molecule type" value="Genomic_DNA"/>
</dbReference>
<dbReference type="AlphaFoldDB" id="A0A9D1RNG5"/>
<organism evidence="4 5">
    <name type="scientific">Candidatus Corynebacterium avicola</name>
    <dbReference type="NCBI Taxonomy" id="2838527"/>
    <lineage>
        <taxon>Bacteria</taxon>
        <taxon>Bacillati</taxon>
        <taxon>Actinomycetota</taxon>
        <taxon>Actinomycetes</taxon>
        <taxon>Mycobacteriales</taxon>
        <taxon>Corynebacteriaceae</taxon>
        <taxon>Corynebacterium</taxon>
    </lineage>
</organism>
<feature type="domain" description="HTH tetR-type" evidence="3">
    <location>
        <begin position="1"/>
        <end position="61"/>
    </location>
</feature>
<dbReference type="PROSITE" id="PS50977">
    <property type="entry name" value="HTH_TETR_2"/>
    <property type="match status" value="1"/>
</dbReference>
<evidence type="ECO:0000313" key="4">
    <source>
        <dbReference type="EMBL" id="HIW90797.1"/>
    </source>
</evidence>
<reference evidence="4" key="1">
    <citation type="journal article" date="2021" name="PeerJ">
        <title>Extensive microbial diversity within the chicken gut microbiome revealed by metagenomics and culture.</title>
        <authorList>
            <person name="Gilroy R."/>
            <person name="Ravi A."/>
            <person name="Getino M."/>
            <person name="Pursley I."/>
            <person name="Horton D.L."/>
            <person name="Alikhan N.F."/>
            <person name="Baker D."/>
            <person name="Gharbi K."/>
            <person name="Hall N."/>
            <person name="Watson M."/>
            <person name="Adriaenssens E.M."/>
            <person name="Foster-Nyarko E."/>
            <person name="Jarju S."/>
            <person name="Secka A."/>
            <person name="Antonio M."/>
            <person name="Oren A."/>
            <person name="Chaudhuri R.R."/>
            <person name="La Ragione R."/>
            <person name="Hildebrand F."/>
            <person name="Pallen M.J."/>
        </authorList>
    </citation>
    <scope>NUCLEOTIDE SEQUENCE</scope>
    <source>
        <strain evidence="4">CHK32-1732</strain>
    </source>
</reference>
<dbReference type="GO" id="GO:0003700">
    <property type="term" value="F:DNA-binding transcription factor activity"/>
    <property type="evidence" value="ECO:0007669"/>
    <property type="project" value="TreeGrafter"/>
</dbReference>
<accession>A0A9D1RNG5</accession>
<dbReference type="InterPro" id="IPR050109">
    <property type="entry name" value="HTH-type_TetR-like_transc_reg"/>
</dbReference>
<evidence type="ECO:0000259" key="3">
    <source>
        <dbReference type="PROSITE" id="PS50977"/>
    </source>
</evidence>
<evidence type="ECO:0000256" key="2">
    <source>
        <dbReference type="PROSITE-ProRule" id="PRU00335"/>
    </source>
</evidence>
<dbReference type="SUPFAM" id="SSF46689">
    <property type="entry name" value="Homeodomain-like"/>
    <property type="match status" value="1"/>
</dbReference>
<dbReference type="Proteomes" id="UP000824190">
    <property type="component" value="Unassembled WGS sequence"/>
</dbReference>
<sequence length="193" mass="21166">MGNRENLLEGAKRCLYERGYARTTARDIVNESGTNLASIGYHYGSKDALLDEALISIATETDSLWGTTADISQSFPDAWDRMLEDLASHQNWLVGHTELWCQMQRSPALKEKYLELASEQRAAAVQRALEVKPDLDQQTAEAVTSLSMAIGDGLVVQLLADQDLTINGSELPAALRALADYYEDAAATANDED</sequence>
<evidence type="ECO:0000313" key="5">
    <source>
        <dbReference type="Proteomes" id="UP000824190"/>
    </source>
</evidence>
<name>A0A9D1RNG5_9CORY</name>
<protein>
    <submittedName>
        <fullName evidence="4">TetR/AcrR family transcriptional regulator</fullName>
    </submittedName>
</protein>
<dbReference type="Pfam" id="PF00440">
    <property type="entry name" value="TetR_N"/>
    <property type="match status" value="1"/>
</dbReference>
<gene>
    <name evidence="4" type="ORF">H9870_03920</name>
</gene>
<dbReference type="InterPro" id="IPR009057">
    <property type="entry name" value="Homeodomain-like_sf"/>
</dbReference>